<feature type="compositionally biased region" description="Polar residues" evidence="1">
    <location>
        <begin position="284"/>
        <end position="303"/>
    </location>
</feature>
<dbReference type="EMBL" id="DVNI01000073">
    <property type="protein sequence ID" value="HIU64314.1"/>
    <property type="molecule type" value="Genomic_DNA"/>
</dbReference>
<evidence type="ECO:0000256" key="1">
    <source>
        <dbReference type="SAM" id="MobiDB-lite"/>
    </source>
</evidence>
<protein>
    <recommendedName>
        <fullName evidence="4">SppA protein</fullName>
    </recommendedName>
</protein>
<gene>
    <name evidence="2" type="ORF">IAB06_04670</name>
</gene>
<dbReference type="Gene3D" id="3.90.226.10">
    <property type="entry name" value="2-enoyl-CoA Hydratase, Chain A, domain 1"/>
    <property type="match status" value="1"/>
</dbReference>
<dbReference type="Pfam" id="PF01972">
    <property type="entry name" value="SDH_protease"/>
    <property type="match status" value="1"/>
</dbReference>
<feature type="region of interest" description="Disordered" evidence="1">
    <location>
        <begin position="281"/>
        <end position="323"/>
    </location>
</feature>
<dbReference type="GO" id="GO:0016020">
    <property type="term" value="C:membrane"/>
    <property type="evidence" value="ECO:0007669"/>
    <property type="project" value="InterPro"/>
</dbReference>
<reference evidence="2" key="1">
    <citation type="submission" date="2020-10" db="EMBL/GenBank/DDBJ databases">
        <authorList>
            <person name="Gilroy R."/>
        </authorList>
    </citation>
    <scope>NUCLEOTIDE SEQUENCE</scope>
    <source>
        <strain evidence="2">CHK160-1198</strain>
    </source>
</reference>
<evidence type="ECO:0008006" key="4">
    <source>
        <dbReference type="Google" id="ProtNLM"/>
    </source>
</evidence>
<evidence type="ECO:0000313" key="2">
    <source>
        <dbReference type="EMBL" id="HIU64314.1"/>
    </source>
</evidence>
<reference evidence="2" key="2">
    <citation type="journal article" date="2021" name="PeerJ">
        <title>Extensive microbial diversity within the chicken gut microbiome revealed by metagenomics and culture.</title>
        <authorList>
            <person name="Gilroy R."/>
            <person name="Ravi A."/>
            <person name="Getino M."/>
            <person name="Pursley I."/>
            <person name="Horton D.L."/>
            <person name="Alikhan N.F."/>
            <person name="Baker D."/>
            <person name="Gharbi K."/>
            <person name="Hall N."/>
            <person name="Watson M."/>
            <person name="Adriaenssens E.M."/>
            <person name="Foster-Nyarko E."/>
            <person name="Jarju S."/>
            <person name="Secka A."/>
            <person name="Antonio M."/>
            <person name="Oren A."/>
            <person name="Chaudhuri R.R."/>
            <person name="La Ragione R."/>
            <person name="Hildebrand F."/>
            <person name="Pallen M.J."/>
        </authorList>
    </citation>
    <scope>NUCLEOTIDE SEQUENCE</scope>
    <source>
        <strain evidence="2">CHK160-1198</strain>
    </source>
</reference>
<dbReference type="PANTHER" id="PTHR35984:SF1">
    <property type="entry name" value="PERIPLASMIC SERINE PROTEASE"/>
    <property type="match status" value="1"/>
</dbReference>
<dbReference type="SUPFAM" id="SSF52096">
    <property type="entry name" value="ClpP/crotonase"/>
    <property type="match status" value="1"/>
</dbReference>
<dbReference type="Proteomes" id="UP000824099">
    <property type="component" value="Unassembled WGS sequence"/>
</dbReference>
<name>A0A9D1MPY9_9FIRM</name>
<dbReference type="AlphaFoldDB" id="A0A9D1MPY9"/>
<dbReference type="InterPro" id="IPR029045">
    <property type="entry name" value="ClpP/crotonase-like_dom_sf"/>
</dbReference>
<proteinExistence type="predicted"/>
<dbReference type="InterPro" id="IPR002825">
    <property type="entry name" value="Pept_S49_ser-pept_pro"/>
</dbReference>
<sequence length="323" mass="35781">MLEVVSNPPPRLDVDYIVYAGGISRYGYNEITKICKSSDKKKACLILLTPGGDPDAGYRIARALQHYYEEGFSVLIPSYCKSAGTLICIGANELIVDDKGELGPLDIQLNKSSELGEKTSGLDLPQAFEALRSEAAKIFRETLFDVRMGGRISTKLATEVATNLSSNLLSPIYSQIDPLRMGEMQRANFIAYEYGTRLNDKFKLLKPGALGRLLLSYSSHAFVIDRKELKELFNKVRRPETTNELRILSHLENLIIAFENGSDDNLIFNANFLLENESNEHQNADLQSSDGLQENDNTEQSGASPDLEGDLQCGSSSEREDSP</sequence>
<organism evidence="2 3">
    <name type="scientific">Candidatus Avacidaminococcus intestinavium</name>
    <dbReference type="NCBI Taxonomy" id="2840684"/>
    <lineage>
        <taxon>Bacteria</taxon>
        <taxon>Bacillati</taxon>
        <taxon>Bacillota</taxon>
        <taxon>Negativicutes</taxon>
        <taxon>Acidaminococcales</taxon>
        <taxon>Acidaminococcaceae</taxon>
        <taxon>Acidaminococcaceae incertae sedis</taxon>
        <taxon>Candidatus Avacidaminococcus</taxon>
    </lineage>
</organism>
<evidence type="ECO:0000313" key="3">
    <source>
        <dbReference type="Proteomes" id="UP000824099"/>
    </source>
</evidence>
<dbReference type="PANTHER" id="PTHR35984">
    <property type="entry name" value="PERIPLASMIC SERINE PROTEASE"/>
    <property type="match status" value="1"/>
</dbReference>
<comment type="caution">
    <text evidence="2">The sequence shown here is derived from an EMBL/GenBank/DDBJ whole genome shotgun (WGS) entry which is preliminary data.</text>
</comment>
<accession>A0A9D1MPY9</accession>